<dbReference type="Pfam" id="PF14310">
    <property type="entry name" value="Fn3-like"/>
    <property type="match status" value="1"/>
</dbReference>
<dbReference type="Pfam" id="PF00933">
    <property type="entry name" value="Glyco_hydro_3"/>
    <property type="match status" value="1"/>
</dbReference>
<keyword evidence="4" id="KW-0326">Glycosidase</keyword>
<feature type="domain" description="Fibronectin type III-like" evidence="5">
    <location>
        <begin position="592"/>
        <end position="662"/>
    </location>
</feature>
<dbReference type="Gene3D" id="2.60.40.10">
    <property type="entry name" value="Immunoglobulins"/>
    <property type="match status" value="1"/>
</dbReference>
<dbReference type="Proteomes" id="UP000295008">
    <property type="component" value="Unassembled WGS sequence"/>
</dbReference>
<name>A0A4R1R9J0_HYDET</name>
<evidence type="ECO:0000256" key="3">
    <source>
        <dbReference type="ARBA" id="ARBA00023277"/>
    </source>
</evidence>
<dbReference type="InterPro" id="IPR036962">
    <property type="entry name" value="Glyco_hydro_3_N_sf"/>
</dbReference>
<dbReference type="Gene3D" id="3.20.20.300">
    <property type="entry name" value="Glycoside hydrolase, family 3, N-terminal domain"/>
    <property type="match status" value="1"/>
</dbReference>
<comment type="similarity">
    <text evidence="1 4">Belongs to the glycosyl hydrolase 3 family.</text>
</comment>
<evidence type="ECO:0000256" key="4">
    <source>
        <dbReference type="RuleBase" id="RU361161"/>
    </source>
</evidence>
<dbReference type="InterPro" id="IPR026891">
    <property type="entry name" value="Fn3-like"/>
</dbReference>
<dbReference type="InterPro" id="IPR013783">
    <property type="entry name" value="Ig-like_fold"/>
</dbReference>
<keyword evidence="7" id="KW-1185">Reference proteome</keyword>
<keyword evidence="3" id="KW-0119">Carbohydrate metabolism</keyword>
<evidence type="ECO:0000313" key="6">
    <source>
        <dbReference type="EMBL" id="TCL62384.1"/>
    </source>
</evidence>
<dbReference type="PRINTS" id="PR00133">
    <property type="entry name" value="GLHYDRLASE3"/>
</dbReference>
<dbReference type="InterPro" id="IPR001764">
    <property type="entry name" value="Glyco_hydro_3_N"/>
</dbReference>
<dbReference type="GO" id="GO:0008422">
    <property type="term" value="F:beta-glucosidase activity"/>
    <property type="evidence" value="ECO:0007669"/>
    <property type="project" value="UniProtKB-ARBA"/>
</dbReference>
<evidence type="ECO:0000256" key="1">
    <source>
        <dbReference type="ARBA" id="ARBA00005336"/>
    </source>
</evidence>
<comment type="caution">
    <text evidence="6">The sequence shown here is derived from an EMBL/GenBank/DDBJ whole genome shotgun (WGS) entry which is preliminary data.</text>
</comment>
<protein>
    <submittedName>
        <fullName evidence="6">Beta-glucosidase</fullName>
    </submittedName>
</protein>
<keyword evidence="2 4" id="KW-0378">Hydrolase</keyword>
<dbReference type="PROSITE" id="PS00775">
    <property type="entry name" value="GLYCOSYL_HYDROL_F3"/>
    <property type="match status" value="1"/>
</dbReference>
<dbReference type="OrthoDB" id="9805821at2"/>
<dbReference type="Gene3D" id="3.40.50.1700">
    <property type="entry name" value="Glycoside hydrolase family 3 C-terminal domain"/>
    <property type="match status" value="1"/>
</dbReference>
<sequence length="680" mass="74851">MELKEIIAKLSLEEKFAILTGLDNWRTVPVERLGIPSVVMSDGPHGLRKVVKDETGAETTLQAVCFPTSAAMSATWNPELVRQVGQALGEECGAMGVDILLGPGTNIKRTPLCGRNFEYYSEDPLLAGELAAAYIDGVQSQGVGTSLKHFATNNQEFDRFQISSEVDIRTLREIYFKPFEIAVKRSQPWTVMCAYNRLNGIYCSENRFLLDELLRREWGFEGIVVSDWWAVHDRAKSLGASLELEMPFTPDSAANLREAYEKGAISDATIDEALERLLKLIFRAAGTREGRAKQYDLQRHHALAKAGAIEAITLLKNEDDLLPIRRDRAQKVVIIGGLAEKPAFEGGGSSYVNPLLVDIPLEQIKALAGDAVEINYFPVLSAANYQVNQLNLAMAAARKADLAIVFAGNRNGAEFRGRDGIESEEYDRNYLTLSPETEMVIQRIASQNPNTAVIVQAGAAVDMSAWIHPVKAVLFAWYTGQAAGSALAEILFGVANPSGKIAETFPLRIEDTPAYATYPGNGSASWYAEGLMVGYRYYDTYQKEVLFPFGHGLSYTTFGYSALEIAPSTAAERDTVTVSCKVKNSGGRKGKETVQLYVRDVASKVLRPDKELKAFAKIELEPGAEQTVNFELKRDAFAYYNTSLHDWHVESGEFEILIGASSRDIRLAGSVSIEAEQDFS</sequence>
<gene>
    <name evidence="6" type="ORF">EDC14_10253</name>
</gene>
<dbReference type="EMBL" id="SLUN01000025">
    <property type="protein sequence ID" value="TCL62384.1"/>
    <property type="molecule type" value="Genomic_DNA"/>
</dbReference>
<dbReference type="InterPro" id="IPR036881">
    <property type="entry name" value="Glyco_hydro_3_C_sf"/>
</dbReference>
<evidence type="ECO:0000259" key="5">
    <source>
        <dbReference type="SMART" id="SM01217"/>
    </source>
</evidence>
<dbReference type="InterPro" id="IPR002772">
    <property type="entry name" value="Glyco_hydro_3_C"/>
</dbReference>
<dbReference type="AlphaFoldDB" id="A0A4R1R9J0"/>
<dbReference type="GO" id="GO:0005975">
    <property type="term" value="P:carbohydrate metabolic process"/>
    <property type="evidence" value="ECO:0007669"/>
    <property type="project" value="InterPro"/>
</dbReference>
<dbReference type="InterPro" id="IPR019800">
    <property type="entry name" value="Glyco_hydro_3_AS"/>
</dbReference>
<dbReference type="SUPFAM" id="SSF51445">
    <property type="entry name" value="(Trans)glycosidases"/>
    <property type="match status" value="1"/>
</dbReference>
<dbReference type="SUPFAM" id="SSF52279">
    <property type="entry name" value="Beta-D-glucan exohydrolase, C-terminal domain"/>
    <property type="match status" value="1"/>
</dbReference>
<organism evidence="6 7">
    <name type="scientific">Hydrogenispora ethanolica</name>
    <dbReference type="NCBI Taxonomy" id="1082276"/>
    <lineage>
        <taxon>Bacteria</taxon>
        <taxon>Bacillati</taxon>
        <taxon>Bacillota</taxon>
        <taxon>Hydrogenispora</taxon>
    </lineage>
</organism>
<dbReference type="RefSeq" id="WP_132015674.1">
    <property type="nucleotide sequence ID" value="NZ_SLUN01000025.1"/>
</dbReference>
<dbReference type="SMART" id="SM01217">
    <property type="entry name" value="Fn3_like"/>
    <property type="match status" value="1"/>
</dbReference>
<dbReference type="PANTHER" id="PTHR42715">
    <property type="entry name" value="BETA-GLUCOSIDASE"/>
    <property type="match status" value="1"/>
</dbReference>
<dbReference type="PANTHER" id="PTHR42715:SF10">
    <property type="entry name" value="BETA-GLUCOSIDASE"/>
    <property type="match status" value="1"/>
</dbReference>
<dbReference type="InterPro" id="IPR050288">
    <property type="entry name" value="Cellulose_deg_GH3"/>
</dbReference>
<dbReference type="FunFam" id="2.60.40.10:FF:000495">
    <property type="entry name" value="Periplasmic beta-glucosidase"/>
    <property type="match status" value="1"/>
</dbReference>
<dbReference type="InterPro" id="IPR017853">
    <property type="entry name" value="GH"/>
</dbReference>
<accession>A0A4R1R9J0</accession>
<dbReference type="Pfam" id="PF01915">
    <property type="entry name" value="Glyco_hydro_3_C"/>
    <property type="match status" value="1"/>
</dbReference>
<evidence type="ECO:0000313" key="7">
    <source>
        <dbReference type="Proteomes" id="UP000295008"/>
    </source>
</evidence>
<reference evidence="6 7" key="1">
    <citation type="submission" date="2019-03" db="EMBL/GenBank/DDBJ databases">
        <title>Genomic Encyclopedia of Type Strains, Phase IV (KMG-IV): sequencing the most valuable type-strain genomes for metagenomic binning, comparative biology and taxonomic classification.</title>
        <authorList>
            <person name="Goeker M."/>
        </authorList>
    </citation>
    <scope>NUCLEOTIDE SEQUENCE [LARGE SCALE GENOMIC DNA]</scope>
    <source>
        <strain evidence="6 7">LX-B</strain>
    </source>
</reference>
<evidence type="ECO:0000256" key="2">
    <source>
        <dbReference type="ARBA" id="ARBA00022801"/>
    </source>
</evidence>
<proteinExistence type="inferred from homology"/>